<dbReference type="Gene3D" id="1.10.12.10">
    <property type="entry name" value="Lyase 2-enoyl-coa Hydratase, Chain A, domain 2"/>
    <property type="match status" value="1"/>
</dbReference>
<dbReference type="PROSITE" id="PS00166">
    <property type="entry name" value="ENOYL_COA_HYDRATASE"/>
    <property type="match status" value="1"/>
</dbReference>
<dbReference type="PANTHER" id="PTHR43802">
    <property type="entry name" value="ENOYL-COA HYDRATASE"/>
    <property type="match status" value="1"/>
</dbReference>
<evidence type="ECO:0000256" key="2">
    <source>
        <dbReference type="RuleBase" id="RU003707"/>
    </source>
</evidence>
<organism evidence="3 4">
    <name type="scientific">Petropleomorpha daqingensis</name>
    <dbReference type="NCBI Taxonomy" id="2026353"/>
    <lineage>
        <taxon>Bacteria</taxon>
        <taxon>Bacillati</taxon>
        <taxon>Actinomycetota</taxon>
        <taxon>Actinomycetes</taxon>
        <taxon>Geodermatophilales</taxon>
        <taxon>Geodermatophilaceae</taxon>
        <taxon>Petropleomorpha</taxon>
    </lineage>
</organism>
<dbReference type="InterPro" id="IPR029045">
    <property type="entry name" value="ClpP/crotonase-like_dom_sf"/>
</dbReference>
<dbReference type="GO" id="GO:0004300">
    <property type="term" value="F:enoyl-CoA hydratase activity"/>
    <property type="evidence" value="ECO:0007669"/>
    <property type="project" value="UniProtKB-EC"/>
</dbReference>
<comment type="similarity">
    <text evidence="1 2">Belongs to the enoyl-CoA hydratase/isomerase family.</text>
</comment>
<dbReference type="InterPro" id="IPR001753">
    <property type="entry name" value="Enoyl-CoA_hydra/iso"/>
</dbReference>
<dbReference type="Gene3D" id="3.90.226.10">
    <property type="entry name" value="2-enoyl-CoA Hydratase, Chain A, domain 1"/>
    <property type="match status" value="1"/>
</dbReference>
<comment type="caution">
    <text evidence="3">The sequence shown here is derived from an EMBL/GenBank/DDBJ whole genome shotgun (WGS) entry which is preliminary data.</text>
</comment>
<dbReference type="PANTHER" id="PTHR43802:SF1">
    <property type="entry name" value="IP11341P-RELATED"/>
    <property type="match status" value="1"/>
</dbReference>
<dbReference type="InterPro" id="IPR018376">
    <property type="entry name" value="Enoyl-CoA_hyd/isom_CS"/>
</dbReference>
<protein>
    <submittedName>
        <fullName evidence="3">Enoyl-CoA hydratase</fullName>
        <ecNumber evidence="3">4.2.1.17</ecNumber>
    </submittedName>
</protein>
<dbReference type="CDD" id="cd06558">
    <property type="entry name" value="crotonase-like"/>
    <property type="match status" value="1"/>
</dbReference>
<proteinExistence type="inferred from homology"/>
<dbReference type="NCBIfam" id="NF006100">
    <property type="entry name" value="PRK08252.1"/>
    <property type="match status" value="1"/>
</dbReference>
<dbReference type="Proteomes" id="UP000541969">
    <property type="component" value="Unassembled WGS sequence"/>
</dbReference>
<accession>A0A853CKV4</accession>
<name>A0A853CKV4_9ACTN</name>
<gene>
    <name evidence="3" type="ORF">GGQ55_004982</name>
</gene>
<keyword evidence="3" id="KW-0456">Lyase</keyword>
<dbReference type="EMBL" id="JACBZT010000001">
    <property type="protein sequence ID" value="NYJ08704.1"/>
    <property type="molecule type" value="Genomic_DNA"/>
</dbReference>
<evidence type="ECO:0000256" key="1">
    <source>
        <dbReference type="ARBA" id="ARBA00005254"/>
    </source>
</evidence>
<dbReference type="EC" id="4.2.1.17" evidence="3"/>
<evidence type="ECO:0000313" key="3">
    <source>
        <dbReference type="EMBL" id="NYJ08704.1"/>
    </source>
</evidence>
<sequence length="254" mass="26832">MSDEVLTEERDGVLVVSLNRPEARNAVNEALATAVAEAMERLDESPHLRVGVITGTGGTFCAGMDLKAFVRGEHPVVEGRGFAGLVERPPAKPLIAAVEGYALAGGFEIVLACDLVVAAEGASFGIPEVKRSLVAAGGGLLRLPRRIPYHAAMELALLGNHVPAPRMHDFGLVNRLVPNGQALEAALQLAGEIAANGPLSLIASKRIIVESKDWAESEAWAEQEKIARPVGTSQDAREGAIAFAEKRAPVWQGR</sequence>
<reference evidence="3 4" key="1">
    <citation type="submission" date="2020-07" db="EMBL/GenBank/DDBJ databases">
        <title>Sequencing the genomes of 1000 actinobacteria strains.</title>
        <authorList>
            <person name="Klenk H.-P."/>
        </authorList>
    </citation>
    <scope>NUCLEOTIDE SEQUENCE [LARGE SCALE GENOMIC DNA]</scope>
    <source>
        <strain evidence="3 4">DSM 104001</strain>
    </source>
</reference>
<dbReference type="SUPFAM" id="SSF52096">
    <property type="entry name" value="ClpP/crotonase"/>
    <property type="match status" value="1"/>
</dbReference>
<dbReference type="RefSeq" id="WP_179721502.1">
    <property type="nucleotide sequence ID" value="NZ_JACBZT010000001.1"/>
</dbReference>
<dbReference type="AlphaFoldDB" id="A0A853CKV4"/>
<keyword evidence="4" id="KW-1185">Reference proteome</keyword>
<dbReference type="InterPro" id="IPR014748">
    <property type="entry name" value="Enoyl-CoA_hydra_C"/>
</dbReference>
<dbReference type="Pfam" id="PF00378">
    <property type="entry name" value="ECH_1"/>
    <property type="match status" value="1"/>
</dbReference>
<evidence type="ECO:0000313" key="4">
    <source>
        <dbReference type="Proteomes" id="UP000541969"/>
    </source>
</evidence>